<dbReference type="AlphaFoldDB" id="A0A803QBH7"/>
<sequence length="674" mass="76525">MVMGTQGEPIESVRAHQVLEGIIEFPLLAISLARTIIVLFPSMIVVGLGIGGQSEAGYPLEWLACPIKHRILGPWVKTCLSILGKNVAIAPIIIISPPISTLINRVACGTILIGVRFPTVRSTLALLGWDIFPFPSSLGSLASSESSSKSTWGSLMLGWLTPSPISPAYTWRVGLVTGTPVVLWASCPALTGTYQILVRSCSTLTGPLGLNPEDGFVQGDRLAGSEFVDFNLRYLWKLVEEEIKYRVTLPETPDIISFGRHIGYAARPFSRLVFFFCVEHSCNLYMEPVKHTSARKFPVMSKFPEKFIKLIMICVRTPRFSLMFNGSMHGFFEAKRGLRQGDPMSPLLFVLGMEYLSRIMMKIGSKQEFKFHERCGELRLNHLSFADDVLLFCNGDYKSIYFMLQGLNLFSQTSSLFSNPSKTSVYCNNMCDTDIQRILDASGFKRHEVPFRKGGSYQLSIDGYSLLLEPNNGVAKKKVISEIEAICRSFLWSGSHQLKGTAAVAWRNVCKGKSAGGLGLKQVTEWNIAAMFKYVWAIAKKEDNMWVKWVHCVHIKDQSWWEYKAKTNDSWYWRKIVELKERVKELYDSEERKNMYNKYVITQGYLKLIAAENKEHWPSIVWSPLNFPKHSFVMWMAMLNRLKTKDRIAKYHPEIDKTCLFCSSEDETMEHLFF</sequence>
<feature type="domain" description="Reverse transcriptase" evidence="1">
    <location>
        <begin position="303"/>
        <end position="427"/>
    </location>
</feature>
<dbReference type="InterPro" id="IPR026960">
    <property type="entry name" value="RVT-Znf"/>
</dbReference>
<protein>
    <recommendedName>
        <fullName evidence="5">Reverse transcriptase domain-containing protein</fullName>
    </recommendedName>
</protein>
<dbReference type="Proteomes" id="UP000596661">
    <property type="component" value="Chromosome 8"/>
</dbReference>
<evidence type="ECO:0000313" key="4">
    <source>
        <dbReference type="Proteomes" id="UP000596661"/>
    </source>
</evidence>
<reference evidence="3" key="1">
    <citation type="submission" date="2018-11" db="EMBL/GenBank/DDBJ databases">
        <authorList>
            <person name="Grassa J C."/>
        </authorList>
    </citation>
    <scope>NUCLEOTIDE SEQUENCE [LARGE SCALE GENOMIC DNA]</scope>
</reference>
<dbReference type="Pfam" id="PF00078">
    <property type="entry name" value="RVT_1"/>
    <property type="match status" value="1"/>
</dbReference>
<feature type="domain" description="Reverse transcriptase zinc-binding" evidence="2">
    <location>
        <begin position="599"/>
        <end position="674"/>
    </location>
</feature>
<dbReference type="InterPro" id="IPR000477">
    <property type="entry name" value="RT_dom"/>
</dbReference>
<organism evidence="3 4">
    <name type="scientific">Cannabis sativa</name>
    <name type="common">Hemp</name>
    <name type="synonym">Marijuana</name>
    <dbReference type="NCBI Taxonomy" id="3483"/>
    <lineage>
        <taxon>Eukaryota</taxon>
        <taxon>Viridiplantae</taxon>
        <taxon>Streptophyta</taxon>
        <taxon>Embryophyta</taxon>
        <taxon>Tracheophyta</taxon>
        <taxon>Spermatophyta</taxon>
        <taxon>Magnoliopsida</taxon>
        <taxon>eudicotyledons</taxon>
        <taxon>Gunneridae</taxon>
        <taxon>Pentapetalae</taxon>
        <taxon>rosids</taxon>
        <taxon>fabids</taxon>
        <taxon>Rosales</taxon>
        <taxon>Cannabaceae</taxon>
        <taxon>Cannabis</taxon>
    </lineage>
</organism>
<dbReference type="Pfam" id="PF13966">
    <property type="entry name" value="zf-RVT"/>
    <property type="match status" value="1"/>
</dbReference>
<proteinExistence type="predicted"/>
<evidence type="ECO:0008006" key="5">
    <source>
        <dbReference type="Google" id="ProtNLM"/>
    </source>
</evidence>
<keyword evidence="4" id="KW-1185">Reference proteome</keyword>
<accession>A0A803QBH7</accession>
<evidence type="ECO:0000313" key="3">
    <source>
        <dbReference type="EnsemblPlants" id="cds.evm.model.08.514"/>
    </source>
</evidence>
<name>A0A803QBH7_CANSA</name>
<dbReference type="Gramene" id="evm.model.08.514">
    <property type="protein sequence ID" value="cds.evm.model.08.514"/>
    <property type="gene ID" value="evm.TU.08.514"/>
</dbReference>
<evidence type="ECO:0000259" key="2">
    <source>
        <dbReference type="Pfam" id="PF13966"/>
    </source>
</evidence>
<dbReference type="EMBL" id="UZAU01000685">
    <property type="status" value="NOT_ANNOTATED_CDS"/>
    <property type="molecule type" value="Genomic_DNA"/>
</dbReference>
<dbReference type="PANTHER" id="PTHR33116:SF84">
    <property type="entry name" value="RNA-DIRECTED DNA POLYMERASE"/>
    <property type="match status" value="1"/>
</dbReference>
<evidence type="ECO:0000259" key="1">
    <source>
        <dbReference type="Pfam" id="PF00078"/>
    </source>
</evidence>
<dbReference type="PANTHER" id="PTHR33116">
    <property type="entry name" value="REVERSE TRANSCRIPTASE ZINC-BINDING DOMAIN-CONTAINING PROTEIN-RELATED-RELATED"/>
    <property type="match status" value="1"/>
</dbReference>
<reference evidence="3" key="2">
    <citation type="submission" date="2021-03" db="UniProtKB">
        <authorList>
            <consortium name="EnsemblPlants"/>
        </authorList>
    </citation>
    <scope>IDENTIFICATION</scope>
</reference>
<dbReference type="EnsemblPlants" id="evm.model.08.514">
    <property type="protein sequence ID" value="cds.evm.model.08.514"/>
    <property type="gene ID" value="evm.TU.08.514"/>
</dbReference>